<evidence type="ECO:0000256" key="7">
    <source>
        <dbReference type="ARBA" id="ARBA00023136"/>
    </source>
</evidence>
<dbReference type="SUPFAM" id="SSF57889">
    <property type="entry name" value="Cysteine-rich domain"/>
    <property type="match status" value="1"/>
</dbReference>
<dbReference type="Proteomes" id="UP000694845">
    <property type="component" value="Unplaced"/>
</dbReference>
<keyword evidence="8" id="KW-0175">Coiled coil</keyword>
<evidence type="ECO:0000259" key="13">
    <source>
        <dbReference type="PROSITE" id="PS50106"/>
    </source>
</evidence>
<keyword evidence="7 10" id="KW-0472">Membrane</keyword>
<dbReference type="PANTHER" id="PTHR21519">
    <property type="entry name" value="PDZ DOMAIN-CONTAINING PROTEIN 8"/>
    <property type="match status" value="1"/>
</dbReference>
<dbReference type="InterPro" id="IPR001478">
    <property type="entry name" value="PDZ"/>
</dbReference>
<sequence length="1078" mass="121294">MFFVVFVAVLFGAFCMLLMQVFLVFLYYKNQQVQPVPQRAQYEKAKMPEDLDVSSMLHKTESCNALNVLVAFLFQELKDAAFVRRWVVRKMNVEFEELLTTKTAGKILEQINVQDYCLGTSFPTIKSVTVMRCLQDDPREVPDEIDIAADLEYSGGFRVSVDVDLVFGTTAYVSLTVTKLKGRLRLQFSRNPYTHWSMSFYEEPEVEFEVESHFEGRSVPKLGSIIVSQLRKTLKKKHTLPNYKMRYQPFFVKPAPPHSNADVYVHDSKITAGKLAVTIVECSRLAVSSAQKGQSEIYCTLSINPEPWNQEDIVRRFPGETFEVDLPKGGPRVGLMFSTGYMYQELVVVISSINRDSPAGQTELKKGDVLQAVDNIRVTSAKHAAKLIKQTKDRCTLRVQRPAQPVLTQTDGQTATDGMGRNVEIIDVQLDDNDYEDFINVKMMQTLGVSADEANLIAQTTSAPGKLQVPATDSPVLRRRTGNPDSTDGDTPVRRLSSSLDYSTLRELSAAADRENRLQNIKKLFKESMQAKPGDRKKKKSVKNPTVASLQAGGDVDSVDIDPDRVSLSSLTSLVDESDMAGSPNTASTVTGSTASIAAGDQATVSEPANSEFSGYDDLYETALVPAYDEPVWDETFTFEVDESDRYLNVCVWNRIPLSPGSKDILIGYTCVPLMDVALQCLNTKAGEYCLVSNLHPPEQRAGATRLPGQSHLYQHSGFESRLCYGDITLFFQHTPSGEQRPSKEEIDMTETVLKEQQIKHTMVAEERWKALNKAKGHKHTRPDELNLFPGLQHRFVGTHFSVPTRCDFCNKKVWTKYALKCQVCQLICHKKCSEKTQAQMPCDRTKVWRKPDQPSPSKDQQLNVKLAPDTSASPQTTPTMQRRAGVSPQPSPVPSPTPSPHESSASSNEDETDEVSVAVRGLNRLKRDLRQLARAEGNKVDDTDAVFMTAARELGRELYTDLPYNERKEKLEAMVSKLQKEIDAEVERQLQLTQEIQADQHRPQQRLGSQQQQQRQQQHRRQRRRTDTMSRSEERMQMLATLMLHYCAGIQHCNEMSQSVEEADSQVNENSKVEPQP</sequence>
<dbReference type="PROSITE" id="PS51847">
    <property type="entry name" value="SMP"/>
    <property type="match status" value="1"/>
</dbReference>
<dbReference type="Pfam" id="PF26547">
    <property type="entry name" value="PDZD8_N"/>
    <property type="match status" value="1"/>
</dbReference>
<evidence type="ECO:0000259" key="14">
    <source>
        <dbReference type="PROSITE" id="PS51847"/>
    </source>
</evidence>
<dbReference type="GO" id="GO:0044233">
    <property type="term" value="C:mitochondria-associated endoplasmic reticulum membrane contact site"/>
    <property type="evidence" value="ECO:0007669"/>
    <property type="project" value="InterPro"/>
</dbReference>
<feature type="domain" description="Phorbol-ester/DAG-type" evidence="12">
    <location>
        <begin position="793"/>
        <end position="843"/>
    </location>
</feature>
<proteinExistence type="predicted"/>
<evidence type="ECO:0000256" key="2">
    <source>
        <dbReference type="ARBA" id="ARBA00022448"/>
    </source>
</evidence>
<dbReference type="GO" id="GO:1990456">
    <property type="term" value="P:mitochondrion-endoplasmic reticulum membrane tethering"/>
    <property type="evidence" value="ECO:0007669"/>
    <property type="project" value="InterPro"/>
</dbReference>
<evidence type="ECO:0000256" key="9">
    <source>
        <dbReference type="SAM" id="MobiDB-lite"/>
    </source>
</evidence>
<evidence type="ECO:0000313" key="16">
    <source>
        <dbReference type="RefSeq" id="XP_022079537.1"/>
    </source>
</evidence>
<dbReference type="InterPro" id="IPR036034">
    <property type="entry name" value="PDZ_sf"/>
</dbReference>
<dbReference type="CDD" id="cd00030">
    <property type="entry name" value="C2"/>
    <property type="match status" value="1"/>
</dbReference>
<evidence type="ECO:0000256" key="1">
    <source>
        <dbReference type="ARBA" id="ARBA00004370"/>
    </source>
</evidence>
<organism evidence="15 16">
    <name type="scientific">Acanthaster planci</name>
    <name type="common">Crown-of-thorns starfish</name>
    <dbReference type="NCBI Taxonomy" id="133434"/>
    <lineage>
        <taxon>Eukaryota</taxon>
        <taxon>Metazoa</taxon>
        <taxon>Echinodermata</taxon>
        <taxon>Eleutherozoa</taxon>
        <taxon>Asterozoa</taxon>
        <taxon>Asteroidea</taxon>
        <taxon>Valvatacea</taxon>
        <taxon>Valvatida</taxon>
        <taxon>Acanthasteridae</taxon>
        <taxon>Acanthaster</taxon>
    </lineage>
</organism>
<dbReference type="Pfam" id="PF17820">
    <property type="entry name" value="PDZ_6"/>
    <property type="match status" value="1"/>
</dbReference>
<evidence type="ECO:0000256" key="4">
    <source>
        <dbReference type="ARBA" id="ARBA00022833"/>
    </source>
</evidence>
<dbReference type="GO" id="GO:0008289">
    <property type="term" value="F:lipid binding"/>
    <property type="evidence" value="ECO:0007669"/>
    <property type="project" value="UniProtKB-KW"/>
</dbReference>
<dbReference type="KEGG" id="aplc:110973201"/>
<feature type="compositionally biased region" description="Pro residues" evidence="9">
    <location>
        <begin position="890"/>
        <end position="900"/>
    </location>
</feature>
<feature type="coiled-coil region" evidence="8">
    <location>
        <begin position="969"/>
        <end position="996"/>
    </location>
</feature>
<evidence type="ECO:0000256" key="5">
    <source>
        <dbReference type="ARBA" id="ARBA00023055"/>
    </source>
</evidence>
<dbReference type="GO" id="GO:0046872">
    <property type="term" value="F:metal ion binding"/>
    <property type="evidence" value="ECO:0007669"/>
    <property type="project" value="UniProtKB-KW"/>
</dbReference>
<dbReference type="InterPro" id="IPR000008">
    <property type="entry name" value="C2_dom"/>
</dbReference>
<dbReference type="PROSITE" id="PS50004">
    <property type="entry name" value="C2"/>
    <property type="match status" value="1"/>
</dbReference>
<feature type="region of interest" description="Disordered" evidence="9">
    <location>
        <begin position="1000"/>
        <end position="1033"/>
    </location>
</feature>
<dbReference type="GO" id="GO:0051560">
    <property type="term" value="P:mitochondrial calcium ion homeostasis"/>
    <property type="evidence" value="ECO:0007669"/>
    <property type="project" value="InterPro"/>
</dbReference>
<dbReference type="Gene3D" id="2.60.40.150">
    <property type="entry name" value="C2 domain"/>
    <property type="match status" value="1"/>
</dbReference>
<keyword evidence="15" id="KW-1185">Reference proteome</keyword>
<protein>
    <submittedName>
        <fullName evidence="16">PDZ domain-containing protein 8-like isoform X1</fullName>
    </submittedName>
</protein>
<dbReference type="Gene3D" id="2.30.42.10">
    <property type="match status" value="1"/>
</dbReference>
<dbReference type="Pfam" id="PF00130">
    <property type="entry name" value="C1_1"/>
    <property type="match status" value="1"/>
</dbReference>
<dbReference type="RefSeq" id="XP_022079537.1">
    <property type="nucleotide sequence ID" value="XM_022223845.1"/>
</dbReference>
<feature type="compositionally biased region" description="Polar residues" evidence="9">
    <location>
        <begin position="1059"/>
        <end position="1071"/>
    </location>
</feature>
<feature type="compositionally biased region" description="Polar residues" evidence="9">
    <location>
        <begin position="871"/>
        <end position="881"/>
    </location>
</feature>
<feature type="compositionally biased region" description="Basic and acidic residues" evidence="9">
    <location>
        <begin position="844"/>
        <end position="853"/>
    </location>
</feature>
<dbReference type="OMA" id="HIALECM"/>
<keyword evidence="3" id="KW-0479">Metal-binding</keyword>
<dbReference type="GO" id="GO:0006869">
    <property type="term" value="P:lipid transport"/>
    <property type="evidence" value="ECO:0007669"/>
    <property type="project" value="UniProtKB-KW"/>
</dbReference>
<dbReference type="CTD" id="118987"/>
<dbReference type="PROSITE" id="PS50081">
    <property type="entry name" value="ZF_DAG_PE_2"/>
    <property type="match status" value="1"/>
</dbReference>
<dbReference type="CDD" id="cd20825">
    <property type="entry name" value="C1_PDZD8"/>
    <property type="match status" value="1"/>
</dbReference>
<dbReference type="OrthoDB" id="10004596at2759"/>
<evidence type="ECO:0000256" key="8">
    <source>
        <dbReference type="SAM" id="Coils"/>
    </source>
</evidence>
<feature type="region of interest" description="Disordered" evidence="9">
    <location>
        <begin position="525"/>
        <end position="562"/>
    </location>
</feature>
<feature type="region of interest" description="Disordered" evidence="9">
    <location>
        <begin position="1059"/>
        <end position="1078"/>
    </location>
</feature>
<reference evidence="16" key="1">
    <citation type="submission" date="2025-08" db="UniProtKB">
        <authorList>
            <consortium name="RefSeq"/>
        </authorList>
    </citation>
    <scope>IDENTIFICATION</scope>
</reference>
<feature type="region of interest" description="Disordered" evidence="9">
    <location>
        <begin position="840"/>
        <end position="916"/>
    </location>
</feature>
<keyword evidence="6" id="KW-0446">Lipid-binding</keyword>
<dbReference type="InterPro" id="IPR046349">
    <property type="entry name" value="C1-like_sf"/>
</dbReference>
<feature type="transmembrane region" description="Helical" evidence="10">
    <location>
        <begin position="7"/>
        <end position="28"/>
    </location>
</feature>
<feature type="region of interest" description="Disordered" evidence="9">
    <location>
        <begin position="461"/>
        <end position="495"/>
    </location>
</feature>
<dbReference type="InterPro" id="IPR035892">
    <property type="entry name" value="C2_domain_sf"/>
</dbReference>
<dbReference type="InterPro" id="IPR002219">
    <property type="entry name" value="PKC_DAG/PE"/>
</dbReference>
<gene>
    <name evidence="16" type="primary">LOC110973201</name>
</gene>
<evidence type="ECO:0000313" key="15">
    <source>
        <dbReference type="Proteomes" id="UP000694845"/>
    </source>
</evidence>
<keyword evidence="4" id="KW-0862">Zinc</keyword>
<dbReference type="InterPro" id="IPR041489">
    <property type="entry name" value="PDZ_6"/>
</dbReference>
<accession>A0A8B7XHF3</accession>
<dbReference type="AlphaFoldDB" id="A0A8B7XHF3"/>
<dbReference type="InterPro" id="IPR039275">
    <property type="entry name" value="PDZD8"/>
</dbReference>
<keyword evidence="10" id="KW-0812">Transmembrane</keyword>
<dbReference type="Pfam" id="PF00168">
    <property type="entry name" value="C2"/>
    <property type="match status" value="1"/>
</dbReference>
<comment type="subcellular location">
    <subcellularLocation>
        <location evidence="1">Membrane</location>
    </subcellularLocation>
</comment>
<dbReference type="GO" id="GO:0005739">
    <property type="term" value="C:mitochondrion"/>
    <property type="evidence" value="ECO:0007669"/>
    <property type="project" value="GOC"/>
</dbReference>
<feature type="domain" description="PDZ" evidence="13">
    <location>
        <begin position="323"/>
        <end position="403"/>
    </location>
</feature>
<evidence type="ECO:0000256" key="10">
    <source>
        <dbReference type="SAM" id="Phobius"/>
    </source>
</evidence>
<dbReference type="Gene3D" id="3.30.60.20">
    <property type="match status" value="1"/>
</dbReference>
<dbReference type="CDD" id="cd21674">
    <property type="entry name" value="SMP_PDZD8"/>
    <property type="match status" value="1"/>
</dbReference>
<evidence type="ECO:0000259" key="11">
    <source>
        <dbReference type="PROSITE" id="PS50004"/>
    </source>
</evidence>
<feature type="domain" description="SMP-LTD" evidence="14">
    <location>
        <begin position="59"/>
        <end position="249"/>
    </location>
</feature>
<feature type="compositionally biased region" description="Low complexity" evidence="9">
    <location>
        <begin position="1006"/>
        <end position="1017"/>
    </location>
</feature>
<dbReference type="SUPFAM" id="SSF49562">
    <property type="entry name" value="C2 domain (Calcium/lipid-binding domain, CaLB)"/>
    <property type="match status" value="1"/>
</dbReference>
<dbReference type="SMART" id="SM00109">
    <property type="entry name" value="C1"/>
    <property type="match status" value="1"/>
</dbReference>
<dbReference type="InterPro" id="IPR058801">
    <property type="entry name" value="PDZD8_N"/>
</dbReference>
<keyword evidence="2" id="KW-0813">Transport</keyword>
<dbReference type="PROSITE" id="PS00479">
    <property type="entry name" value="ZF_DAG_PE_1"/>
    <property type="match status" value="1"/>
</dbReference>
<dbReference type="InterPro" id="IPR031468">
    <property type="entry name" value="SMP_LBD"/>
</dbReference>
<dbReference type="GeneID" id="110973201"/>
<dbReference type="PANTHER" id="PTHR21519:SF1">
    <property type="entry name" value="PDZ DOMAIN-CONTAINING PROTEIN 8"/>
    <property type="match status" value="1"/>
</dbReference>
<evidence type="ECO:0000256" key="6">
    <source>
        <dbReference type="ARBA" id="ARBA00023121"/>
    </source>
</evidence>
<feature type="domain" description="C2" evidence="11">
    <location>
        <begin position="551"/>
        <end position="689"/>
    </location>
</feature>
<keyword evidence="5" id="KW-0445">Lipid transport</keyword>
<keyword evidence="10" id="KW-1133">Transmembrane helix</keyword>
<dbReference type="PROSITE" id="PS50106">
    <property type="entry name" value="PDZ"/>
    <property type="match status" value="1"/>
</dbReference>
<evidence type="ECO:0000259" key="12">
    <source>
        <dbReference type="PROSITE" id="PS50081"/>
    </source>
</evidence>
<name>A0A8B7XHF3_ACAPL</name>
<dbReference type="SMART" id="SM00228">
    <property type="entry name" value="PDZ"/>
    <property type="match status" value="1"/>
</dbReference>
<dbReference type="SUPFAM" id="SSF50156">
    <property type="entry name" value="PDZ domain-like"/>
    <property type="match status" value="1"/>
</dbReference>
<dbReference type="GO" id="GO:0016020">
    <property type="term" value="C:membrane"/>
    <property type="evidence" value="ECO:0007669"/>
    <property type="project" value="UniProtKB-SubCell"/>
</dbReference>
<evidence type="ECO:0000256" key="3">
    <source>
        <dbReference type="ARBA" id="ARBA00022723"/>
    </source>
</evidence>